<accession>A0ABW1SPE1</accession>
<dbReference type="EMBL" id="JBHSSK010000001">
    <property type="protein sequence ID" value="MFC6205976.1"/>
    <property type="molecule type" value="Genomic_DNA"/>
</dbReference>
<dbReference type="Proteomes" id="UP001596254">
    <property type="component" value="Unassembled WGS sequence"/>
</dbReference>
<organism evidence="2 3">
    <name type="scientific">Levilactobacillus tongjiangensis</name>
    <dbReference type="NCBI Taxonomy" id="2486023"/>
    <lineage>
        <taxon>Bacteria</taxon>
        <taxon>Bacillati</taxon>
        <taxon>Bacillota</taxon>
        <taxon>Bacilli</taxon>
        <taxon>Lactobacillales</taxon>
        <taxon>Lactobacillaceae</taxon>
        <taxon>Levilactobacillus</taxon>
    </lineage>
</organism>
<proteinExistence type="predicted"/>
<gene>
    <name evidence="2" type="ORF">ACFP1G_00430</name>
</gene>
<sequence>MWKLAVDIFSQMSPFLWFTTICGGIWTIAKQHDAEQSRKNTEKELESLKHKLNDKSHVSQKRFDLELEIYRELSKSLVEAYDTSNLLQPIMDNLPEKTDEKLKIMKKRDREFAQAFNNFSKIRREDAPFYSKDVNSELEMISKSMSELHDLFTYRWFMESMKDFATSLKGIERNFELHKTIKNKTDQVTNKIRDRLDNLSNQI</sequence>
<evidence type="ECO:0000313" key="3">
    <source>
        <dbReference type="Proteomes" id="UP001596254"/>
    </source>
</evidence>
<comment type="caution">
    <text evidence="2">The sequence shown here is derived from an EMBL/GenBank/DDBJ whole genome shotgun (WGS) entry which is preliminary data.</text>
</comment>
<dbReference type="RefSeq" id="WP_125692727.1">
    <property type="nucleotide sequence ID" value="NZ_JBHSSK010000001.1"/>
</dbReference>
<keyword evidence="3" id="KW-1185">Reference proteome</keyword>
<evidence type="ECO:0000256" key="1">
    <source>
        <dbReference type="SAM" id="Coils"/>
    </source>
</evidence>
<feature type="coiled-coil region" evidence="1">
    <location>
        <begin position="31"/>
        <end position="58"/>
    </location>
</feature>
<name>A0ABW1SPE1_9LACO</name>
<protein>
    <submittedName>
        <fullName evidence="2">Uncharacterized protein</fullName>
    </submittedName>
</protein>
<evidence type="ECO:0000313" key="2">
    <source>
        <dbReference type="EMBL" id="MFC6205976.1"/>
    </source>
</evidence>
<reference evidence="3" key="1">
    <citation type="journal article" date="2019" name="Int. J. Syst. Evol. Microbiol.">
        <title>The Global Catalogue of Microorganisms (GCM) 10K type strain sequencing project: providing services to taxonomists for standard genome sequencing and annotation.</title>
        <authorList>
            <consortium name="The Broad Institute Genomics Platform"/>
            <consortium name="The Broad Institute Genome Sequencing Center for Infectious Disease"/>
            <person name="Wu L."/>
            <person name="Ma J."/>
        </authorList>
    </citation>
    <scope>NUCLEOTIDE SEQUENCE [LARGE SCALE GENOMIC DNA]</scope>
    <source>
        <strain evidence="3">CCM 8905</strain>
    </source>
</reference>
<keyword evidence="1" id="KW-0175">Coiled coil</keyword>